<dbReference type="NCBIfam" id="TIGR01764">
    <property type="entry name" value="excise"/>
    <property type="match status" value="1"/>
</dbReference>
<dbReference type="SUPFAM" id="SSF46955">
    <property type="entry name" value="Putative DNA-binding domain"/>
    <property type="match status" value="1"/>
</dbReference>
<dbReference type="InterPro" id="IPR041657">
    <property type="entry name" value="HTH_17"/>
</dbReference>
<dbReference type="InterPro" id="IPR009061">
    <property type="entry name" value="DNA-bd_dom_put_sf"/>
</dbReference>
<name>A0A7X1KQG4_9SPHN</name>
<evidence type="ECO:0000313" key="2">
    <source>
        <dbReference type="EMBL" id="MBC2669701.1"/>
    </source>
</evidence>
<keyword evidence="3" id="KW-1185">Reference proteome</keyword>
<dbReference type="RefSeq" id="WP_185679568.1">
    <property type="nucleotide sequence ID" value="NZ_JACLAX010000010.1"/>
</dbReference>
<evidence type="ECO:0000313" key="3">
    <source>
        <dbReference type="Proteomes" id="UP000551327"/>
    </source>
</evidence>
<comment type="caution">
    <text evidence="2">The sequence shown here is derived from an EMBL/GenBank/DDBJ whole genome shotgun (WGS) entry which is preliminary data.</text>
</comment>
<dbReference type="InterPro" id="IPR010093">
    <property type="entry name" value="SinI_DNA-bd"/>
</dbReference>
<proteinExistence type="predicted"/>
<feature type="domain" description="Helix-turn-helix" evidence="1">
    <location>
        <begin position="14"/>
        <end position="56"/>
    </location>
</feature>
<evidence type="ECO:0000259" key="1">
    <source>
        <dbReference type="Pfam" id="PF12728"/>
    </source>
</evidence>
<dbReference type="EMBL" id="JACLAX010000010">
    <property type="protein sequence ID" value="MBC2669701.1"/>
    <property type="molecule type" value="Genomic_DNA"/>
</dbReference>
<dbReference type="Proteomes" id="UP000551327">
    <property type="component" value="Unassembled WGS sequence"/>
</dbReference>
<organism evidence="2 3">
    <name type="scientific">Novosphingobium piscinae</name>
    <dbReference type="NCBI Taxonomy" id="1507448"/>
    <lineage>
        <taxon>Bacteria</taxon>
        <taxon>Pseudomonadati</taxon>
        <taxon>Pseudomonadota</taxon>
        <taxon>Alphaproteobacteria</taxon>
        <taxon>Sphingomonadales</taxon>
        <taxon>Sphingomonadaceae</taxon>
        <taxon>Novosphingobium</taxon>
    </lineage>
</organism>
<accession>A0A7X1KQG4</accession>
<sequence length="61" mass="6805">MSKISVDLLRGAKAAACYLGVSPRTVYHLVEHRHLPCIRKGGALYFRKTELEAAFRSDTAE</sequence>
<dbReference type="Pfam" id="PF12728">
    <property type="entry name" value="HTH_17"/>
    <property type="match status" value="1"/>
</dbReference>
<protein>
    <submittedName>
        <fullName evidence="2">Helix-turn-helix domain-containing protein</fullName>
    </submittedName>
</protein>
<dbReference type="GO" id="GO:0003677">
    <property type="term" value="F:DNA binding"/>
    <property type="evidence" value="ECO:0007669"/>
    <property type="project" value="InterPro"/>
</dbReference>
<dbReference type="AlphaFoldDB" id="A0A7X1KQG4"/>
<gene>
    <name evidence="2" type="ORF">H7F53_11155</name>
</gene>
<reference evidence="2 3" key="1">
    <citation type="submission" date="2020-08" db="EMBL/GenBank/DDBJ databases">
        <title>The genome sequence of type strain Novosphingobium piscinae KCTC 42194.</title>
        <authorList>
            <person name="Liu Y."/>
        </authorList>
    </citation>
    <scope>NUCLEOTIDE SEQUENCE [LARGE SCALE GENOMIC DNA]</scope>
    <source>
        <strain evidence="2 3">KCTC 42194</strain>
    </source>
</reference>